<evidence type="ECO:0000313" key="1">
    <source>
        <dbReference type="EMBL" id="GAI75255.1"/>
    </source>
</evidence>
<protein>
    <submittedName>
        <fullName evidence="1">Uncharacterized protein</fullName>
    </submittedName>
</protein>
<proteinExistence type="predicted"/>
<organism evidence="1">
    <name type="scientific">marine sediment metagenome</name>
    <dbReference type="NCBI Taxonomy" id="412755"/>
    <lineage>
        <taxon>unclassified sequences</taxon>
        <taxon>metagenomes</taxon>
        <taxon>ecological metagenomes</taxon>
    </lineage>
</organism>
<dbReference type="EMBL" id="BARW01007715">
    <property type="protein sequence ID" value="GAI75255.1"/>
    <property type="molecule type" value="Genomic_DNA"/>
</dbReference>
<accession>X1SIL3</accession>
<comment type="caution">
    <text evidence="1">The sequence shown here is derived from an EMBL/GenBank/DDBJ whole genome shotgun (WGS) entry which is preliminary data.</text>
</comment>
<dbReference type="AlphaFoldDB" id="X1SIL3"/>
<gene>
    <name evidence="1" type="ORF">S12H4_15988</name>
</gene>
<name>X1SIL3_9ZZZZ</name>
<sequence>MVRRTGLERRQQQVEVSIEGREGKERRLLDDRRVSIGRRIQFTEVLNDRRARVYIDRRAQPIF</sequence>
<reference evidence="1" key="1">
    <citation type="journal article" date="2014" name="Front. Microbiol.">
        <title>High frequency of phylogenetically diverse reductive dehalogenase-homologous genes in deep subseafloor sedimentary metagenomes.</title>
        <authorList>
            <person name="Kawai M."/>
            <person name="Futagami T."/>
            <person name="Toyoda A."/>
            <person name="Takaki Y."/>
            <person name="Nishi S."/>
            <person name="Hori S."/>
            <person name="Arai W."/>
            <person name="Tsubouchi T."/>
            <person name="Morono Y."/>
            <person name="Uchiyama I."/>
            <person name="Ito T."/>
            <person name="Fujiyama A."/>
            <person name="Inagaki F."/>
            <person name="Takami H."/>
        </authorList>
    </citation>
    <scope>NUCLEOTIDE SEQUENCE</scope>
    <source>
        <strain evidence="1">Expedition CK06-06</strain>
    </source>
</reference>